<dbReference type="AlphaFoldDB" id="A0A1H1CWW3"/>
<dbReference type="GO" id="GO:0030729">
    <property type="term" value="F:acetoacetate-CoA ligase activity"/>
    <property type="evidence" value="ECO:0007669"/>
    <property type="project" value="InterPro"/>
</dbReference>
<evidence type="ECO:0000256" key="1">
    <source>
        <dbReference type="ARBA" id="ARBA00006432"/>
    </source>
</evidence>
<dbReference type="PROSITE" id="PS00455">
    <property type="entry name" value="AMP_BINDING"/>
    <property type="match status" value="1"/>
</dbReference>
<reference evidence="7 8" key="1">
    <citation type="submission" date="2016-10" db="EMBL/GenBank/DDBJ databases">
        <authorList>
            <person name="de Groot N.N."/>
        </authorList>
    </citation>
    <scope>NUCLEOTIDE SEQUENCE [LARGE SCALE GENOMIC DNA]</scope>
    <source>
        <strain evidence="7 8">DSM 20117</strain>
    </source>
</reference>
<organism evidence="7 8">
    <name type="scientific">Crystallibacter crystallopoietes</name>
    <dbReference type="NCBI Taxonomy" id="37928"/>
    <lineage>
        <taxon>Bacteria</taxon>
        <taxon>Bacillati</taxon>
        <taxon>Actinomycetota</taxon>
        <taxon>Actinomycetes</taxon>
        <taxon>Micrococcales</taxon>
        <taxon>Micrococcaceae</taxon>
        <taxon>Crystallibacter</taxon>
    </lineage>
</organism>
<feature type="domain" description="AMP-dependent synthetase/ligase" evidence="5">
    <location>
        <begin position="126"/>
        <end position="492"/>
    </location>
</feature>
<dbReference type="InterPro" id="IPR045851">
    <property type="entry name" value="AMP-bd_C_sf"/>
</dbReference>
<dbReference type="NCBIfam" id="NF002937">
    <property type="entry name" value="PRK03584.1"/>
    <property type="match status" value="1"/>
</dbReference>
<dbReference type="InterPro" id="IPR042099">
    <property type="entry name" value="ANL_N_sf"/>
</dbReference>
<dbReference type="RefSeq" id="WP_211482296.1">
    <property type="nucleotide sequence ID" value="NZ_FNKH01000002.1"/>
</dbReference>
<dbReference type="GO" id="GO:0006629">
    <property type="term" value="P:lipid metabolic process"/>
    <property type="evidence" value="ECO:0007669"/>
    <property type="project" value="InterPro"/>
</dbReference>
<dbReference type="NCBIfam" id="TIGR01217">
    <property type="entry name" value="ac_ac_CoA_syn"/>
    <property type="match status" value="1"/>
</dbReference>
<keyword evidence="8" id="KW-1185">Reference proteome</keyword>
<dbReference type="PANTHER" id="PTHR42921:SF1">
    <property type="entry name" value="ACETOACETYL-COA SYNTHETASE"/>
    <property type="match status" value="1"/>
</dbReference>
<keyword evidence="4" id="KW-0067">ATP-binding</keyword>
<evidence type="ECO:0000256" key="4">
    <source>
        <dbReference type="ARBA" id="ARBA00022840"/>
    </source>
</evidence>
<keyword evidence="2" id="KW-0436">Ligase</keyword>
<dbReference type="STRING" id="37928.SAMN04489742_2106"/>
<sequence length="684" mass="75220">MTDRNHPASGEPESLPRLLREPAPDVLEKTFLGDYLRWVRQHRGLRFGSYEDLQRWSVRDLDAFWSSIWDYFQIRDHGSYERALSDPRMPGARWFEGSLINYAENALLGVGRTAPGPRSGGDDADTAIIGISQTRGQIELSFAELQDKVSRCRHALQQMGVGKGDRVVGYLPNIPEAAIAFLATASLGAIWAGCAPEFGAQGVIDRFAQIRPKVLFGVTGYTYGDKPVDRSAEFAQIRAGLPDLESTVVVPYGQYNSGAAPDSVDWTKLLSEGSEAEMKFEQVDFAHPLCVLFSSGTSGKPKAIMHSHGGFVVEHVKNSALSWDLQAGDRMVWATTTAWMVWNSLLSALLLRASIIMMDGNPMYPDLDNQWRMAEELEPTLMGVSPGFIMACRHAGIEPGSMYRLDSIRTLGASGSPLPEAGHQWVHENFGSDVVFNLGSGGTDVCTAFVQSGPWQRDWAGEMSGKCLGVNVVALDDGGHPVEDEFGELVVLDPMPSMPVGFWGDDGDQRYRASYFERYPSAWWHGDRIRFRSDTGSCRISGRSDATLNRGGVRMGTAEFYNVLEERPDVVDSLIVHLEEPAGGHGELVLFVATCDGELTTERRASIVTELRNQLSPRHVPDHIVLVQVIPRNRTGKKLEIPVKKVLTGVPVTDALSLESLSAAGAMGPVERFARQRIARLTRA</sequence>
<evidence type="ECO:0000256" key="3">
    <source>
        <dbReference type="ARBA" id="ARBA00022741"/>
    </source>
</evidence>
<dbReference type="Gene3D" id="3.40.50.12780">
    <property type="entry name" value="N-terminal domain of ligase-like"/>
    <property type="match status" value="1"/>
</dbReference>
<evidence type="ECO:0000313" key="7">
    <source>
        <dbReference type="EMBL" id="SDQ68056.1"/>
    </source>
</evidence>
<accession>A0A1H1CWW3</accession>
<dbReference type="EMBL" id="FNKH01000002">
    <property type="protein sequence ID" value="SDQ68056.1"/>
    <property type="molecule type" value="Genomic_DNA"/>
</dbReference>
<dbReference type="GO" id="GO:0005524">
    <property type="term" value="F:ATP binding"/>
    <property type="evidence" value="ECO:0007669"/>
    <property type="project" value="UniProtKB-KW"/>
</dbReference>
<proteinExistence type="inferred from homology"/>
<comment type="similarity">
    <text evidence="1">Belongs to the ATP-dependent AMP-binding enzyme family.</text>
</comment>
<dbReference type="InterPro" id="IPR032387">
    <property type="entry name" value="ACAS_N"/>
</dbReference>
<dbReference type="Proteomes" id="UP000181917">
    <property type="component" value="Unassembled WGS sequence"/>
</dbReference>
<feature type="domain" description="Acetyl-coenzyme A synthetase N-terminal" evidence="6">
    <location>
        <begin position="50"/>
        <end position="106"/>
    </location>
</feature>
<dbReference type="InterPro" id="IPR020845">
    <property type="entry name" value="AMP-binding_CS"/>
</dbReference>
<dbReference type="InterPro" id="IPR005914">
    <property type="entry name" value="Acac_CoA_synth"/>
</dbReference>
<name>A0A1H1CWW3_9MICC</name>
<gene>
    <name evidence="7" type="ORF">SAMN04489742_2106</name>
</gene>
<evidence type="ECO:0000313" key="8">
    <source>
        <dbReference type="Proteomes" id="UP000181917"/>
    </source>
</evidence>
<evidence type="ECO:0000259" key="6">
    <source>
        <dbReference type="Pfam" id="PF16177"/>
    </source>
</evidence>
<dbReference type="Gene3D" id="3.30.300.30">
    <property type="match status" value="1"/>
</dbReference>
<dbReference type="Pfam" id="PF00501">
    <property type="entry name" value="AMP-binding"/>
    <property type="match status" value="1"/>
</dbReference>
<evidence type="ECO:0000256" key="2">
    <source>
        <dbReference type="ARBA" id="ARBA00022598"/>
    </source>
</evidence>
<evidence type="ECO:0000259" key="5">
    <source>
        <dbReference type="Pfam" id="PF00501"/>
    </source>
</evidence>
<dbReference type="PANTHER" id="PTHR42921">
    <property type="entry name" value="ACETOACETYL-COA SYNTHETASE"/>
    <property type="match status" value="1"/>
</dbReference>
<dbReference type="SUPFAM" id="SSF56801">
    <property type="entry name" value="Acetyl-CoA synthetase-like"/>
    <property type="match status" value="1"/>
</dbReference>
<dbReference type="Pfam" id="PF16177">
    <property type="entry name" value="ACAS_N"/>
    <property type="match status" value="1"/>
</dbReference>
<protein>
    <submittedName>
        <fullName evidence="7">Acetoacetyl-CoA synthetase</fullName>
    </submittedName>
</protein>
<dbReference type="InterPro" id="IPR000873">
    <property type="entry name" value="AMP-dep_synth/lig_dom"/>
</dbReference>
<keyword evidence="3" id="KW-0547">Nucleotide-binding</keyword>